<evidence type="ECO:0000313" key="3">
    <source>
        <dbReference type="Proteomes" id="UP001501474"/>
    </source>
</evidence>
<accession>A0ABN3DZ24</accession>
<keyword evidence="3" id="KW-1185">Reference proteome</keyword>
<feature type="region of interest" description="Disordered" evidence="1">
    <location>
        <begin position="1"/>
        <end position="54"/>
    </location>
</feature>
<protein>
    <submittedName>
        <fullName evidence="2">Uncharacterized protein</fullName>
    </submittedName>
</protein>
<reference evidence="2 3" key="1">
    <citation type="journal article" date="2019" name="Int. J. Syst. Evol. Microbiol.">
        <title>The Global Catalogue of Microorganisms (GCM) 10K type strain sequencing project: providing services to taxonomists for standard genome sequencing and annotation.</title>
        <authorList>
            <consortium name="The Broad Institute Genomics Platform"/>
            <consortium name="The Broad Institute Genome Sequencing Center for Infectious Disease"/>
            <person name="Wu L."/>
            <person name="Ma J."/>
        </authorList>
    </citation>
    <scope>NUCLEOTIDE SEQUENCE [LARGE SCALE GENOMIC DNA]</scope>
    <source>
        <strain evidence="2 3">JCM 3053</strain>
    </source>
</reference>
<gene>
    <name evidence="2" type="ORF">GCM10010104_46490</name>
</gene>
<organism evidence="2 3">
    <name type="scientific">Streptomyces indiaensis</name>
    <dbReference type="NCBI Taxonomy" id="284033"/>
    <lineage>
        <taxon>Bacteria</taxon>
        <taxon>Bacillati</taxon>
        <taxon>Actinomycetota</taxon>
        <taxon>Actinomycetes</taxon>
        <taxon>Kitasatosporales</taxon>
        <taxon>Streptomycetaceae</taxon>
        <taxon>Streptomyces</taxon>
    </lineage>
</organism>
<dbReference type="Proteomes" id="UP001501474">
    <property type="component" value="Unassembled WGS sequence"/>
</dbReference>
<comment type="caution">
    <text evidence="2">The sequence shown here is derived from an EMBL/GenBank/DDBJ whole genome shotgun (WGS) entry which is preliminary data.</text>
</comment>
<name>A0ABN3DZ24_9ACTN</name>
<proteinExistence type="predicted"/>
<dbReference type="EMBL" id="BAAART010000098">
    <property type="protein sequence ID" value="GAA2244875.1"/>
    <property type="molecule type" value="Genomic_DNA"/>
</dbReference>
<sequence>MPERPVAIEGGGGRAVPERGVPTWGGGGRVVWDDRAAASGNPSSAATHTVGSGQ</sequence>
<feature type="compositionally biased region" description="Polar residues" evidence="1">
    <location>
        <begin position="40"/>
        <end position="54"/>
    </location>
</feature>
<evidence type="ECO:0000313" key="2">
    <source>
        <dbReference type="EMBL" id="GAA2244875.1"/>
    </source>
</evidence>
<evidence type="ECO:0000256" key="1">
    <source>
        <dbReference type="SAM" id="MobiDB-lite"/>
    </source>
</evidence>